<organism evidence="8 9">
    <name type="scientific">Corynebacterium epidermidicanis</name>
    <dbReference type="NCBI Taxonomy" id="1050174"/>
    <lineage>
        <taxon>Bacteria</taxon>
        <taxon>Bacillati</taxon>
        <taxon>Actinomycetota</taxon>
        <taxon>Actinomycetes</taxon>
        <taxon>Mycobacteriales</taxon>
        <taxon>Corynebacteriaceae</taxon>
        <taxon>Corynebacterium</taxon>
    </lineage>
</organism>
<dbReference type="STRING" id="1050174.CEPID_11020"/>
<feature type="transmembrane region" description="Helical" evidence="6">
    <location>
        <begin position="136"/>
        <end position="154"/>
    </location>
</feature>
<keyword evidence="5 6" id="KW-0472">Membrane</keyword>
<dbReference type="NCBIfam" id="TIGR03144">
    <property type="entry name" value="cytochr_II_ccsB"/>
    <property type="match status" value="1"/>
</dbReference>
<protein>
    <submittedName>
        <fullName evidence="8">Cytochrome c-type biogenesis protein CcsB</fullName>
    </submittedName>
</protein>
<name>A0A0G3GWV3_9CORY</name>
<feature type="transmembrane region" description="Helical" evidence="6">
    <location>
        <begin position="292"/>
        <end position="313"/>
    </location>
</feature>
<feature type="transmembrane region" description="Helical" evidence="6">
    <location>
        <begin position="110"/>
        <end position="129"/>
    </location>
</feature>
<dbReference type="PANTHER" id="PTHR30071">
    <property type="entry name" value="HEME EXPORTER PROTEIN C"/>
    <property type="match status" value="1"/>
</dbReference>
<dbReference type="OrthoDB" id="9814290at2"/>
<dbReference type="GO" id="GO:0005886">
    <property type="term" value="C:plasma membrane"/>
    <property type="evidence" value="ECO:0007669"/>
    <property type="project" value="TreeGrafter"/>
</dbReference>
<dbReference type="Proteomes" id="UP000035368">
    <property type="component" value="Chromosome"/>
</dbReference>
<keyword evidence="9" id="KW-1185">Reference proteome</keyword>
<keyword evidence="4 6" id="KW-1133">Transmembrane helix</keyword>
<keyword evidence="3" id="KW-0201">Cytochrome c-type biogenesis</keyword>
<dbReference type="InterPro" id="IPR045062">
    <property type="entry name" value="Cyt_c_biogenesis_CcsA/CcmC"/>
</dbReference>
<dbReference type="GO" id="GO:0020037">
    <property type="term" value="F:heme binding"/>
    <property type="evidence" value="ECO:0007669"/>
    <property type="project" value="InterPro"/>
</dbReference>
<accession>A0A0G3GWV3</accession>
<reference evidence="8 9" key="1">
    <citation type="submission" date="2015-05" db="EMBL/GenBank/DDBJ databases">
        <title>Complete genome sequence of Corynebacterium epidermidicanis DSM 45586, isolated from the skin of a dog suffering from pruritus.</title>
        <authorList>
            <person name="Ruckert C."/>
            <person name="Albersmeier A."/>
            <person name="Winkler A."/>
            <person name="Tauch A."/>
        </authorList>
    </citation>
    <scope>NUCLEOTIDE SEQUENCE [LARGE SCALE GENOMIC DNA]</scope>
    <source>
        <strain evidence="8 9">DSM 45586</strain>
    </source>
</reference>
<evidence type="ECO:0000313" key="9">
    <source>
        <dbReference type="Proteomes" id="UP000035368"/>
    </source>
</evidence>
<sequence length="323" mass="35354">MPVNQTLANFSDLSFKTAFVIYCFALILSIVFYVKQTGVVDSRVKAKELVGAGGPNVVEVPSDSDFARREASAEKFAGMAQTMIWLAIIIHGASVVLRGLSASRFPFGNLYEYVAMVTFVAMVISAWVIQRRELRAMWPWVLTPVIALLFYGGMKLYAASAPVVPALQSFWFPIHVSTVSIGAGIGLISGMASLLYVLRMRQPVGKEHGVLGAVLRPLPSAQRLDSLAYKAAIWALPIFGLGVMLGAIWAESAWGRFWGWDPKETISLVTWMLYAAYLHARATSGWKNSAAAWINIAAFATMVFNLFFINMVVSGLHSYAGLN</sequence>
<feature type="domain" description="Cytochrome c assembly protein" evidence="7">
    <location>
        <begin position="108"/>
        <end position="317"/>
    </location>
</feature>
<evidence type="ECO:0000256" key="4">
    <source>
        <dbReference type="ARBA" id="ARBA00022989"/>
    </source>
</evidence>
<dbReference type="RefSeq" id="WP_047240941.1">
    <property type="nucleotide sequence ID" value="NZ_CP011541.1"/>
</dbReference>
<dbReference type="Pfam" id="PF01578">
    <property type="entry name" value="Cytochrom_C_asm"/>
    <property type="match status" value="1"/>
</dbReference>
<keyword evidence="2 6" id="KW-0812">Transmembrane</keyword>
<dbReference type="KEGG" id="cei:CEPID_11020"/>
<dbReference type="GO" id="GO:0017004">
    <property type="term" value="P:cytochrome complex assembly"/>
    <property type="evidence" value="ECO:0007669"/>
    <property type="project" value="UniProtKB-KW"/>
</dbReference>
<evidence type="ECO:0000259" key="7">
    <source>
        <dbReference type="Pfam" id="PF01578"/>
    </source>
</evidence>
<feature type="transmembrane region" description="Helical" evidence="6">
    <location>
        <begin position="231"/>
        <end position="250"/>
    </location>
</feature>
<feature type="transmembrane region" description="Helical" evidence="6">
    <location>
        <begin position="174"/>
        <end position="198"/>
    </location>
</feature>
<comment type="subcellular location">
    <subcellularLocation>
        <location evidence="1">Membrane</location>
        <topology evidence="1">Multi-pass membrane protein</topology>
    </subcellularLocation>
</comment>
<dbReference type="PATRIC" id="fig|1050174.4.peg.2222"/>
<proteinExistence type="predicted"/>
<dbReference type="InterPro" id="IPR017562">
    <property type="entry name" value="Cyt_c_biogenesis_CcsA"/>
</dbReference>
<evidence type="ECO:0000256" key="2">
    <source>
        <dbReference type="ARBA" id="ARBA00022692"/>
    </source>
</evidence>
<dbReference type="PANTHER" id="PTHR30071:SF1">
    <property type="entry name" value="CYTOCHROME B_B6 PROTEIN-RELATED"/>
    <property type="match status" value="1"/>
</dbReference>
<dbReference type="AlphaFoldDB" id="A0A0G3GWV3"/>
<feature type="transmembrane region" description="Helical" evidence="6">
    <location>
        <begin position="76"/>
        <end position="98"/>
    </location>
</feature>
<feature type="transmembrane region" description="Helical" evidence="6">
    <location>
        <begin position="13"/>
        <end position="34"/>
    </location>
</feature>
<gene>
    <name evidence="8" type="ORF">CEPID_11020</name>
</gene>
<evidence type="ECO:0000313" key="8">
    <source>
        <dbReference type="EMBL" id="AKK04033.1"/>
    </source>
</evidence>
<evidence type="ECO:0000256" key="3">
    <source>
        <dbReference type="ARBA" id="ARBA00022748"/>
    </source>
</evidence>
<evidence type="ECO:0000256" key="6">
    <source>
        <dbReference type="SAM" id="Phobius"/>
    </source>
</evidence>
<evidence type="ECO:0000256" key="5">
    <source>
        <dbReference type="ARBA" id="ARBA00023136"/>
    </source>
</evidence>
<dbReference type="InterPro" id="IPR002541">
    <property type="entry name" value="Cyt_c_assembly"/>
</dbReference>
<feature type="transmembrane region" description="Helical" evidence="6">
    <location>
        <begin position="262"/>
        <end position="280"/>
    </location>
</feature>
<dbReference type="EMBL" id="CP011541">
    <property type="protein sequence ID" value="AKK04033.1"/>
    <property type="molecule type" value="Genomic_DNA"/>
</dbReference>
<evidence type="ECO:0000256" key="1">
    <source>
        <dbReference type="ARBA" id="ARBA00004141"/>
    </source>
</evidence>